<keyword evidence="2" id="KW-0808">Transferase</keyword>
<dbReference type="InterPro" id="IPR050134">
    <property type="entry name" value="NAD-dep_sirtuin_deacylases"/>
</dbReference>
<feature type="domain" description="Deacetylase sirtuin-type" evidence="5">
    <location>
        <begin position="1"/>
        <end position="276"/>
    </location>
</feature>
<dbReference type="EMBL" id="VSIV01000180">
    <property type="protein sequence ID" value="TYB33194.1"/>
    <property type="molecule type" value="Genomic_DNA"/>
</dbReference>
<evidence type="ECO:0000256" key="4">
    <source>
        <dbReference type="PROSITE-ProRule" id="PRU00236"/>
    </source>
</evidence>
<name>A0A5D0MHJ6_FLESI</name>
<dbReference type="EC" id="2.3.1.286" evidence="1"/>
<evidence type="ECO:0000256" key="2">
    <source>
        <dbReference type="ARBA" id="ARBA00022679"/>
    </source>
</evidence>
<proteinExistence type="predicted"/>
<dbReference type="Gene3D" id="3.40.50.1220">
    <property type="entry name" value="TPP-binding domain"/>
    <property type="match status" value="1"/>
</dbReference>
<gene>
    <name evidence="6" type="ORF">FXF49_07605</name>
</gene>
<dbReference type="RefSeq" id="WP_303701304.1">
    <property type="nucleotide sequence ID" value="NZ_VSIV01000180.1"/>
</dbReference>
<dbReference type="PANTHER" id="PTHR11085">
    <property type="entry name" value="NAD-DEPENDENT PROTEIN DEACYLASE SIRTUIN-5, MITOCHONDRIAL-RELATED"/>
    <property type="match status" value="1"/>
</dbReference>
<dbReference type="GO" id="GO:0017136">
    <property type="term" value="F:histone deacetylase activity, NAD-dependent"/>
    <property type="evidence" value="ECO:0007669"/>
    <property type="project" value="TreeGrafter"/>
</dbReference>
<dbReference type="SUPFAM" id="SSF52467">
    <property type="entry name" value="DHS-like NAD/FAD-binding domain"/>
    <property type="match status" value="1"/>
</dbReference>
<dbReference type="Pfam" id="PF02146">
    <property type="entry name" value="SIR2"/>
    <property type="match status" value="1"/>
</dbReference>
<comment type="caution">
    <text evidence="6">The sequence shown here is derived from an EMBL/GenBank/DDBJ whole genome shotgun (WGS) entry which is preliminary data.</text>
</comment>
<dbReference type="PANTHER" id="PTHR11085:SF4">
    <property type="entry name" value="NAD-DEPENDENT PROTEIN DEACYLASE"/>
    <property type="match status" value="1"/>
</dbReference>
<dbReference type="AlphaFoldDB" id="A0A5D0MHJ6"/>
<evidence type="ECO:0000256" key="3">
    <source>
        <dbReference type="ARBA" id="ARBA00023027"/>
    </source>
</evidence>
<dbReference type="InterPro" id="IPR029035">
    <property type="entry name" value="DHS-like_NAD/FAD-binding_dom"/>
</dbReference>
<organism evidence="6 7">
    <name type="scientific">Flexistipes sinusarabici</name>
    <dbReference type="NCBI Taxonomy" id="2352"/>
    <lineage>
        <taxon>Bacteria</taxon>
        <taxon>Pseudomonadati</taxon>
        <taxon>Deferribacterota</taxon>
        <taxon>Deferribacteres</taxon>
        <taxon>Deferribacterales</taxon>
        <taxon>Flexistipitaceae</taxon>
        <taxon>Flexistipes</taxon>
    </lineage>
</organism>
<dbReference type="InterPro" id="IPR026590">
    <property type="entry name" value="Ssirtuin_cat_dom"/>
</dbReference>
<dbReference type="Proteomes" id="UP000323337">
    <property type="component" value="Unassembled WGS sequence"/>
</dbReference>
<evidence type="ECO:0000313" key="7">
    <source>
        <dbReference type="Proteomes" id="UP000323337"/>
    </source>
</evidence>
<sequence length="276" mass="31324">MDYKEKVKAAADIIKNSEVVVVATGAGMGVDSGLPDFRGNRGFWKAYPPYERLGLSFIEAANPAHFERDPAFGWGFYGHRLEMYRKTVPHNGFYLILGWIKQFGMDYFVVTSNVDGHFQKAGFSEEKVYEIHGSIHYLQCLNACTSNIWKNNEKIEVDTESMRARNVPKCINCHAVARPNILMFGDFSWLPYRSHEQSNRFDNFLEQNNGKKMVVIEIGAGIAIPSIRHTSERLHRRFGATVIRINPREPEIAKPNIGIAEGGLKTLQDIEEVLDV</sequence>
<dbReference type="InterPro" id="IPR003000">
    <property type="entry name" value="Sirtuin"/>
</dbReference>
<dbReference type="GO" id="GO:0070403">
    <property type="term" value="F:NAD+ binding"/>
    <property type="evidence" value="ECO:0007669"/>
    <property type="project" value="InterPro"/>
</dbReference>
<accession>A0A5D0MHJ6</accession>
<keyword evidence="3" id="KW-0520">NAD</keyword>
<protein>
    <recommendedName>
        <fullName evidence="1">protein acetyllysine N-acetyltransferase</fullName>
        <ecNumber evidence="1">2.3.1.286</ecNumber>
    </recommendedName>
</protein>
<evidence type="ECO:0000259" key="5">
    <source>
        <dbReference type="PROSITE" id="PS50305"/>
    </source>
</evidence>
<comment type="caution">
    <text evidence="4">Lacks conserved residue(s) required for the propagation of feature annotation.</text>
</comment>
<dbReference type="InterPro" id="IPR026591">
    <property type="entry name" value="Sirtuin_cat_small_dom_sf"/>
</dbReference>
<evidence type="ECO:0000313" key="6">
    <source>
        <dbReference type="EMBL" id="TYB33194.1"/>
    </source>
</evidence>
<dbReference type="Gene3D" id="3.30.1600.10">
    <property type="entry name" value="SIR2/SIRT2 'Small Domain"/>
    <property type="match status" value="1"/>
</dbReference>
<reference evidence="6 7" key="1">
    <citation type="submission" date="2019-08" db="EMBL/GenBank/DDBJ databases">
        <title>Genomic characterization of a novel candidate phylum (ARYD3) from a high temperature, high salinity tertiary oil reservoir in north central Oklahoma, USA.</title>
        <authorList>
            <person name="Youssef N.H."/>
            <person name="Yadav A."/>
            <person name="Elshahed M.S."/>
        </authorList>
    </citation>
    <scope>NUCLEOTIDE SEQUENCE [LARGE SCALE GENOMIC DNA]</scope>
    <source>
        <strain evidence="6">ARYD1</strain>
    </source>
</reference>
<evidence type="ECO:0000256" key="1">
    <source>
        <dbReference type="ARBA" id="ARBA00012928"/>
    </source>
</evidence>
<dbReference type="PROSITE" id="PS50305">
    <property type="entry name" value="SIRTUIN"/>
    <property type="match status" value="1"/>
</dbReference>